<dbReference type="NCBIfam" id="TIGR00350">
    <property type="entry name" value="lytR_cpsA_psr"/>
    <property type="match status" value="1"/>
</dbReference>
<comment type="caution">
    <text evidence="3">The sequence shown here is derived from an EMBL/GenBank/DDBJ whole genome shotgun (WGS) entry which is preliminary data.</text>
</comment>
<protein>
    <submittedName>
        <fullName evidence="3">LCP family protein required for cell wall assembly</fullName>
    </submittedName>
</protein>
<dbReference type="PANTHER" id="PTHR33392:SF6">
    <property type="entry name" value="POLYISOPRENYL-TEICHOIC ACID--PEPTIDOGLYCAN TEICHOIC ACID TRANSFERASE TAGU"/>
    <property type="match status" value="1"/>
</dbReference>
<proteinExistence type="inferred from homology"/>
<dbReference type="RefSeq" id="WP_182843057.1">
    <property type="nucleotide sequence ID" value="NZ_BAAALP010000022.1"/>
</dbReference>
<dbReference type="Proteomes" id="UP000572680">
    <property type="component" value="Unassembled WGS sequence"/>
</dbReference>
<dbReference type="InterPro" id="IPR050922">
    <property type="entry name" value="LytR/CpsA/Psr_CW_biosynth"/>
</dbReference>
<sequence>MTRYRTRPELSRIETGRLRRRRRRRVRLLAVAVVVLGLVPLGVFAAYSGLDGGIAHVRADDLGPRPDKRTKAENVLVVGSDSRAGANARYGRDEGARTDTMILFHVPADGRRVTGVSLPRDSMVRIPACTTANGVVPARLDMINSAFNNAGLPCAWKTVEHVTGVRVDHAVQIDFTGFKRMVDALGGVELDVAQDIRDDKAKLSLKKGRQRLNGEQALGYARARYGVGDGSDLGRIQRQQALMRAMAATARQRLTEPAKVWAFLRAATGSVTTDQGFGLKQMFDLAMSVGDGGDVDFRTVPVHEYPGDRNRVQWTRPAADRLFTSLR</sequence>
<dbReference type="Gene3D" id="3.40.630.190">
    <property type="entry name" value="LCP protein"/>
    <property type="match status" value="1"/>
</dbReference>
<organism evidence="3 4">
    <name type="scientific">Actinomadura namibiensis</name>
    <dbReference type="NCBI Taxonomy" id="182080"/>
    <lineage>
        <taxon>Bacteria</taxon>
        <taxon>Bacillati</taxon>
        <taxon>Actinomycetota</taxon>
        <taxon>Actinomycetes</taxon>
        <taxon>Streptosporangiales</taxon>
        <taxon>Thermomonosporaceae</taxon>
        <taxon>Actinomadura</taxon>
    </lineage>
</organism>
<feature type="domain" description="Cell envelope-related transcriptional attenuator" evidence="2">
    <location>
        <begin position="97"/>
        <end position="250"/>
    </location>
</feature>
<reference evidence="3 4" key="1">
    <citation type="submission" date="2020-08" db="EMBL/GenBank/DDBJ databases">
        <title>Genomic Encyclopedia of Type Strains, Phase IV (KMG-IV): sequencing the most valuable type-strain genomes for metagenomic binning, comparative biology and taxonomic classification.</title>
        <authorList>
            <person name="Goeker M."/>
        </authorList>
    </citation>
    <scope>NUCLEOTIDE SEQUENCE [LARGE SCALE GENOMIC DNA]</scope>
    <source>
        <strain evidence="3 4">DSM 44197</strain>
    </source>
</reference>
<evidence type="ECO:0000259" key="2">
    <source>
        <dbReference type="Pfam" id="PF03816"/>
    </source>
</evidence>
<dbReference type="AlphaFoldDB" id="A0A7W3LM87"/>
<keyword evidence="4" id="KW-1185">Reference proteome</keyword>
<name>A0A7W3LM87_ACTNM</name>
<dbReference type="InterPro" id="IPR004474">
    <property type="entry name" value="LytR_CpsA_psr"/>
</dbReference>
<evidence type="ECO:0000313" key="4">
    <source>
        <dbReference type="Proteomes" id="UP000572680"/>
    </source>
</evidence>
<dbReference type="PANTHER" id="PTHR33392">
    <property type="entry name" value="POLYISOPRENYL-TEICHOIC ACID--PEPTIDOGLYCAN TEICHOIC ACID TRANSFERASE TAGU"/>
    <property type="match status" value="1"/>
</dbReference>
<evidence type="ECO:0000256" key="1">
    <source>
        <dbReference type="ARBA" id="ARBA00006068"/>
    </source>
</evidence>
<comment type="similarity">
    <text evidence="1">Belongs to the LytR/CpsA/Psr (LCP) family.</text>
</comment>
<dbReference type="EMBL" id="JACJIA010000002">
    <property type="protein sequence ID" value="MBA8950693.1"/>
    <property type="molecule type" value="Genomic_DNA"/>
</dbReference>
<dbReference type="Pfam" id="PF03816">
    <property type="entry name" value="LytR_cpsA_psr"/>
    <property type="match status" value="1"/>
</dbReference>
<accession>A0A7W3LM87</accession>
<gene>
    <name evidence="3" type="ORF">HNR61_002306</name>
</gene>
<evidence type="ECO:0000313" key="3">
    <source>
        <dbReference type="EMBL" id="MBA8950693.1"/>
    </source>
</evidence>